<sequence>MPITEEISTKPPVDLRKCHDRGPTGPCIRLFADQLQNDMLHEMEHEIKDPPKNDKLQELIALAPAVLPYSNVWLNNV</sequence>
<dbReference type="EMBL" id="UYJE01007382">
    <property type="protein sequence ID" value="VDI54325.1"/>
    <property type="molecule type" value="Genomic_DNA"/>
</dbReference>
<gene>
    <name evidence="1" type="ORF">MGAL_10B081355</name>
</gene>
<dbReference type="AlphaFoldDB" id="A0A8B6FRP0"/>
<name>A0A8B6FRP0_MYTGA</name>
<proteinExistence type="predicted"/>
<evidence type="ECO:0000313" key="2">
    <source>
        <dbReference type="Proteomes" id="UP000596742"/>
    </source>
</evidence>
<dbReference type="OrthoDB" id="6191077at2759"/>
<reference evidence="1" key="1">
    <citation type="submission" date="2018-11" db="EMBL/GenBank/DDBJ databases">
        <authorList>
            <person name="Alioto T."/>
            <person name="Alioto T."/>
        </authorList>
    </citation>
    <scope>NUCLEOTIDE SEQUENCE</scope>
</reference>
<organism evidence="1 2">
    <name type="scientific">Mytilus galloprovincialis</name>
    <name type="common">Mediterranean mussel</name>
    <dbReference type="NCBI Taxonomy" id="29158"/>
    <lineage>
        <taxon>Eukaryota</taxon>
        <taxon>Metazoa</taxon>
        <taxon>Spiralia</taxon>
        <taxon>Lophotrochozoa</taxon>
        <taxon>Mollusca</taxon>
        <taxon>Bivalvia</taxon>
        <taxon>Autobranchia</taxon>
        <taxon>Pteriomorphia</taxon>
        <taxon>Mytilida</taxon>
        <taxon>Mytiloidea</taxon>
        <taxon>Mytilidae</taxon>
        <taxon>Mytilinae</taxon>
        <taxon>Mytilus</taxon>
    </lineage>
</organism>
<comment type="caution">
    <text evidence="1">The sequence shown here is derived from an EMBL/GenBank/DDBJ whole genome shotgun (WGS) entry which is preliminary data.</text>
</comment>
<dbReference type="Proteomes" id="UP000596742">
    <property type="component" value="Unassembled WGS sequence"/>
</dbReference>
<keyword evidence="2" id="KW-1185">Reference proteome</keyword>
<accession>A0A8B6FRP0</accession>
<evidence type="ECO:0000313" key="1">
    <source>
        <dbReference type="EMBL" id="VDI54325.1"/>
    </source>
</evidence>
<protein>
    <submittedName>
        <fullName evidence="1">Uncharacterized protein</fullName>
    </submittedName>
</protein>